<dbReference type="Gene3D" id="2.60.120.200">
    <property type="match status" value="1"/>
</dbReference>
<dbReference type="Gene3D" id="1.20.1270.90">
    <property type="entry name" value="AF1782-like"/>
    <property type="match status" value="3"/>
</dbReference>
<dbReference type="InterPro" id="IPR008929">
    <property type="entry name" value="Chondroitin_lyas"/>
</dbReference>
<feature type="domain" description="Fibronectin type-III" evidence="2">
    <location>
        <begin position="931"/>
        <end position="1024"/>
    </location>
</feature>
<dbReference type="SMART" id="SM00458">
    <property type="entry name" value="RICIN"/>
    <property type="match status" value="1"/>
</dbReference>
<sequence length="2659" mass="290408">MSLFNRRSSKPLWFCVPSFSRVAAVCLAAALLFQLAVPLQASVVHAESQPVIQEASDAYTDKLIFGQAASENAHRFSGAFTSSIVGLLGESARVSNPRAPLEGQGGDLTFTMEVDPAEQNYLTVKFSGEDVSNYVSAININGEQIGYLRKGDYEAINMGMSRSLPNRFYYNTTMLPLESTFGRSQVEITIKTLNASGKMEAISRGYYNAYTHTQAYLNVEGEQQGEKLTQHAASILLPDKTEAEKQALLSGYTQGQIDLFNSYSARMDNSAAGKLSIVRYQDELRFYANSLHYDWSPANTAALKKAALERIFKTIDNHVKDYYGDTRLVLRGGHQGDWGGYYGALGEALYIVENFIHDDDVYGDAAYEAFLDQPFVTGTIKGPFSLAGVDGEGGQLTRREAWERVLKANFDFARARLSNIYNQILYTYEGAWEAHEGLRMVGSSFYEGKERSHQILLEALGARPFLGEEVLVGPSGEELDLYHSLFYHDATAQFTDDFVQIVGKGLAQSKLDAEGKVVRRLPLGEHFTGISEAGLTRENNYVANYGEAANYLPEYVFKTAEHAGDEQLNDEILKLALKNLHARGYTRYTSLDDDGKRIMRMEQVTDERNPGLPGVYGYATRHSEGKALLYASLEKYMIRNEQNYTGPEWEATWQYAKEAVGYVQQQLADHQLFNNFAAIKNKVDYQVADTYRYVTADRAQYDRFDSAIAGVVHPQTDFDYYTEQEIAELGVDPGDYEQFAWVDLDNLFISLKDGNTTIFGALNERNRGFAGNGRLHVMNADHDNIVQVATNGKFQYEDYYLRLDNVDVDFMSDQMTNVSGAPQALAGEIAPVTYQPGVGTVVRDNFEVDHAYSGYPDLLTARYGSYFMIFNTTRDDFGNQQTFEVEMPADYLGNTVLDLVSGQSVPIVNGKVTVAHKSAMVLKLTAAAELAPKPLHVDFANALAGNGYAEVSWKTTSGGQSYTITRSESENGSYEVIASGVTGNAYKDTTAQNGSTYYYKVAAVNDNGAGWDSYRAKVILAAPVSIVAETVWRDDQLGSSTTGMATVNGNSIAIASANGSGLGDGDDYKPDGRAIHDSLHFVNQAAAGSFATSARMDSHAGSASGIMLREALASNTRYIYFGADASGKLVLQNRTRNSQHQWSNLKASPLNAGLQGYQAADYPYIKLVRDYASQSVSAFVSKDGEAWEFVRKMFTPFAYAIYSGVVSAEQAQFSEVTVEEIQSDTIAPYIIKAKDQVTVYWNKPKQAAFFQLYRTNDAAASAINPVFKAGTLELEYGSPWTEVAAGTRQTSYKEASLKYGSVHYKVLAIYGDGSPSPFSAAVSAYADGLALVLAEAEGLPAKDYTRASFYLFHKELDRIKADMTKPDFDEEQLIHEIYAAKKELISFRTLLTKIPLLPSMVKASTKGYGNDNISEAQNGWYAFDGSLDTFSNARLAESWIDVDFGEGNEKVVDTVRYHGRTNYVTRVNGSIVQGSQDGINWTDLLVFTGASEYKFYSGINNDSTAFRYLRIYDNHAGYSNYAEIEWLEIGKDATLLAYLLNEAARLNDELYTSESLAALADAAIVAQAAADNPNATQEELDEAAAVLLTAMEGLHYLEGVPVLAPIGDKTIIAGQSIAFQVHETRGIEGFELGVENLPAGATFNTENGKFAWVPAKEQGGIHEVTLTASAGGKTSSITTRLIVKGQPLIAMDTEAALTATQAYTYNVVASDPTGEAIVLTATHLPAGAVFDPVTGLFSWTPGQVDAGNYSVVFQASNGFYNVSQKLDLKVGYHILPPALYTKGSYYRYMKTVSLNEEELKQPDADKKQLAAQLAQAELTLVALTTIAAEKINIAASMVAASTVSWDNSAGAAENGWRAFDGSLTTFTDTKNNPSWIRIDLGQGKEESMGSIRFYPRSTHITRVNGAIFQGSNDDANWINLHTISGVSKAEWHSVPIAEEQSFRYLRYYSAANNSNVAEIEFYQKVKDHTLLSLLLAESFAVDTELYTEESIAAMQEKRTQAAAVAADASQAEIDAASDALLTALESLKLIGQQVVVDISELEAALNQASSVVDSVYTPESIAHLNIVVAAAEPLLASAEATQEEVDTAAANVLSALASLVVREQEAIMALRTGGTHVLVDRKLQLTAEAADLVSAFTHEGILYSKDDFDRAKQRVAAGVSPWIEAWNAGKSSSFASASYMPNPVPAPARWGGHPELNAGNSQLFNDSEAALVQAVIWKVSSNAAEANQAKLKAQQILDAWSSTVNTPVGGDENQLLAGLTGYRFAATADLLKDDSAWVNAGKLAAAKQMLGNYFYPPLHNFLLNHQGKNNGTAFPYYYRGNQDIAAMVSIMAIGVLLDDTAMYNEAVDAFKNGNHNGRVTNYLRTTSDPNLAQSEESGRDQPHTQLGIGLLATMAQISYYQHKKDSSYEDLYEYSNRIILKGAEYTAKYLKGGTVPFTPIYTYDWRNEPVVSPSGREQIRPIYNMIGSHYHGVKGLADAEAADPVYNTKALVATTQPEGIQTDHQPFTTLLYTQSPVLSGETYVLMNPNSGKVLDVASGGTADGTNVQIWQNNSGDHQRFTVTGNSDGTYRLINVKSGKALDVSGKGTANVTNVQIWSYNGGVNQSWKIVDNADGSFKLMDANSGKALDVTGNGTANGTNVQIWTDNGGPSQKWRFNRL</sequence>
<dbReference type="InterPro" id="IPR035992">
    <property type="entry name" value="Ricin_B-like_lectins"/>
</dbReference>
<reference evidence="4" key="1">
    <citation type="submission" date="2016-10" db="EMBL/GenBank/DDBJ databases">
        <authorList>
            <person name="Varghese N."/>
            <person name="Submissions S."/>
        </authorList>
    </citation>
    <scope>NUCLEOTIDE SEQUENCE [LARGE SCALE GENOMIC DNA]</scope>
    <source>
        <strain evidence="4">CGMCC 1.10223</strain>
    </source>
</reference>
<dbReference type="InterPro" id="IPR000772">
    <property type="entry name" value="Ricin_B_lectin"/>
</dbReference>
<dbReference type="Pfam" id="PF05345">
    <property type="entry name" value="He_PIG"/>
    <property type="match status" value="2"/>
</dbReference>
<dbReference type="InterPro" id="IPR036116">
    <property type="entry name" value="FN3_sf"/>
</dbReference>
<dbReference type="SUPFAM" id="SSF50370">
    <property type="entry name" value="Ricin B-like lectins"/>
    <property type="match status" value="1"/>
</dbReference>
<dbReference type="SUPFAM" id="SSF49313">
    <property type="entry name" value="Cadherin-like"/>
    <property type="match status" value="2"/>
</dbReference>
<keyword evidence="1" id="KW-0732">Signal</keyword>
<organism evidence="3 4">
    <name type="scientific">Paenibacillus algorifonticola</name>
    <dbReference type="NCBI Taxonomy" id="684063"/>
    <lineage>
        <taxon>Bacteria</taxon>
        <taxon>Bacillati</taxon>
        <taxon>Bacillota</taxon>
        <taxon>Bacilli</taxon>
        <taxon>Bacillales</taxon>
        <taxon>Paenibacillaceae</taxon>
        <taxon>Paenibacillus</taxon>
    </lineage>
</organism>
<dbReference type="InterPro" id="IPR015919">
    <property type="entry name" value="Cadherin-like_sf"/>
</dbReference>
<dbReference type="SUPFAM" id="SSF49785">
    <property type="entry name" value="Galactose-binding domain-like"/>
    <property type="match status" value="2"/>
</dbReference>
<proteinExistence type="predicted"/>
<dbReference type="InterPro" id="IPR003961">
    <property type="entry name" value="FN3_dom"/>
</dbReference>
<evidence type="ECO:0000313" key="3">
    <source>
        <dbReference type="EMBL" id="SFF08928.1"/>
    </source>
</evidence>
<gene>
    <name evidence="3" type="ORF">SAMN04487969_113142</name>
</gene>
<dbReference type="InterPro" id="IPR013783">
    <property type="entry name" value="Ig-like_fold"/>
</dbReference>
<accession>A0A1I2FVS8</accession>
<dbReference type="Gene3D" id="2.60.40.10">
    <property type="entry name" value="Immunoglobulins"/>
    <property type="match status" value="4"/>
</dbReference>
<dbReference type="RefSeq" id="WP_052737147.1">
    <property type="nucleotide sequence ID" value="NZ_FONN01000013.1"/>
</dbReference>
<dbReference type="Gene3D" id="2.80.10.50">
    <property type="match status" value="3"/>
</dbReference>
<feature type="signal peptide" evidence="1">
    <location>
        <begin position="1"/>
        <end position="41"/>
    </location>
</feature>
<keyword evidence="4" id="KW-1185">Reference proteome</keyword>
<evidence type="ECO:0000256" key="1">
    <source>
        <dbReference type="SAM" id="SignalP"/>
    </source>
</evidence>
<dbReference type="PROSITE" id="PS50231">
    <property type="entry name" value="RICIN_B_LECTIN"/>
    <property type="match status" value="1"/>
</dbReference>
<dbReference type="GO" id="GO:0016020">
    <property type="term" value="C:membrane"/>
    <property type="evidence" value="ECO:0007669"/>
    <property type="project" value="InterPro"/>
</dbReference>
<dbReference type="GO" id="GO:0005509">
    <property type="term" value="F:calcium ion binding"/>
    <property type="evidence" value="ECO:0007669"/>
    <property type="project" value="InterPro"/>
</dbReference>
<name>A0A1I2FVS8_9BACL</name>
<dbReference type="InterPro" id="IPR008979">
    <property type="entry name" value="Galactose-bd-like_sf"/>
</dbReference>
<protein>
    <submittedName>
        <fullName evidence="3">Putative Ig domain-containing protein</fullName>
    </submittedName>
</protein>
<evidence type="ECO:0000259" key="2">
    <source>
        <dbReference type="PROSITE" id="PS50853"/>
    </source>
</evidence>
<dbReference type="Pfam" id="PF14200">
    <property type="entry name" value="RicinB_lectin_2"/>
    <property type="match status" value="2"/>
</dbReference>
<dbReference type="SUPFAM" id="SSF48230">
    <property type="entry name" value="Chondroitin AC/alginate lyase"/>
    <property type="match status" value="1"/>
</dbReference>
<dbReference type="CDD" id="cd00161">
    <property type="entry name" value="beta-trefoil_Ricin-like"/>
    <property type="match status" value="1"/>
</dbReference>
<dbReference type="Gene3D" id="2.60.120.260">
    <property type="entry name" value="Galactose-binding domain-like"/>
    <property type="match status" value="2"/>
</dbReference>
<dbReference type="OrthoDB" id="2476831at2"/>
<feature type="chain" id="PRO_5038773671" evidence="1">
    <location>
        <begin position="42"/>
        <end position="2659"/>
    </location>
</feature>
<dbReference type="SUPFAM" id="SSF49265">
    <property type="entry name" value="Fibronectin type III"/>
    <property type="match status" value="1"/>
</dbReference>
<dbReference type="PROSITE" id="PS50853">
    <property type="entry name" value="FN3"/>
    <property type="match status" value="1"/>
</dbReference>
<dbReference type="Pfam" id="PF22633">
    <property type="entry name" value="F5_F8_type_C_2"/>
    <property type="match status" value="1"/>
</dbReference>
<evidence type="ECO:0000313" key="4">
    <source>
        <dbReference type="Proteomes" id="UP000183410"/>
    </source>
</evidence>
<dbReference type="EMBL" id="FONN01000013">
    <property type="protein sequence ID" value="SFF08928.1"/>
    <property type="molecule type" value="Genomic_DNA"/>
</dbReference>
<dbReference type="Proteomes" id="UP000183410">
    <property type="component" value="Unassembled WGS sequence"/>
</dbReference>